<feature type="domain" description="ABC-type transport auxiliary lipoprotein component" evidence="1">
    <location>
        <begin position="51"/>
        <end position="207"/>
    </location>
</feature>
<reference evidence="3" key="1">
    <citation type="journal article" date="2019" name="Int. J. Syst. Evol. Microbiol.">
        <title>The Global Catalogue of Microorganisms (GCM) 10K type strain sequencing project: providing services to taxonomists for standard genome sequencing and annotation.</title>
        <authorList>
            <consortium name="The Broad Institute Genomics Platform"/>
            <consortium name="The Broad Institute Genome Sequencing Center for Infectious Disease"/>
            <person name="Wu L."/>
            <person name="Ma J."/>
        </authorList>
    </citation>
    <scope>NUCLEOTIDE SEQUENCE [LARGE SCALE GENOMIC DNA]</scope>
    <source>
        <strain evidence="3">CGMCC 4.5798</strain>
    </source>
</reference>
<keyword evidence="3" id="KW-1185">Reference proteome</keyword>
<accession>A0ABW0S6S9</accession>
<dbReference type="RefSeq" id="WP_379776590.1">
    <property type="nucleotide sequence ID" value="NZ_JBHSMZ010000026.1"/>
</dbReference>
<comment type="caution">
    <text evidence="2">The sequence shown here is derived from an EMBL/GenBank/DDBJ whole genome shotgun (WGS) entry which is preliminary data.</text>
</comment>
<keyword evidence="2" id="KW-0449">Lipoprotein</keyword>
<proteinExistence type="predicted"/>
<organism evidence="2 3">
    <name type="scientific">Massilia aerilata</name>
    <dbReference type="NCBI Taxonomy" id="453817"/>
    <lineage>
        <taxon>Bacteria</taxon>
        <taxon>Pseudomonadati</taxon>
        <taxon>Pseudomonadota</taxon>
        <taxon>Betaproteobacteria</taxon>
        <taxon>Burkholderiales</taxon>
        <taxon>Oxalobacteraceae</taxon>
        <taxon>Telluria group</taxon>
        <taxon>Massilia</taxon>
    </lineage>
</organism>
<evidence type="ECO:0000313" key="2">
    <source>
        <dbReference type="EMBL" id="MFC5551840.1"/>
    </source>
</evidence>
<gene>
    <name evidence="2" type="ORF">ACFPO9_25255</name>
</gene>
<name>A0ABW0S6S9_9BURK</name>
<evidence type="ECO:0000259" key="1">
    <source>
        <dbReference type="Pfam" id="PF03886"/>
    </source>
</evidence>
<protein>
    <submittedName>
        <fullName evidence="2">ABC-type transport auxiliary lipoprotein family protein</fullName>
    </submittedName>
</protein>
<dbReference type="Pfam" id="PF03886">
    <property type="entry name" value="ABC_trans_aux"/>
    <property type="match status" value="1"/>
</dbReference>
<evidence type="ECO:0000313" key="3">
    <source>
        <dbReference type="Proteomes" id="UP001596086"/>
    </source>
</evidence>
<dbReference type="Proteomes" id="UP001596086">
    <property type="component" value="Unassembled WGS sequence"/>
</dbReference>
<sequence>MNEETVTLLSANLPRHRLIAVLAAGALLLTGCASQKGEPTTQFDFGPAMPVQAAVQSAQAAPVGAIVVTDLTGSSALDSERMFYRLSYADALQARTYANSRWTANPLQMMTQRLKTRISQSGAKVLSETDASNGIPILRVDVDEFVHNFTGVAQSEGQVALRASVFQGHTLVDQRSFARTTAAGSADAAGGARALAASTDAIAADIVAWLGTLNISRR</sequence>
<dbReference type="InterPro" id="IPR005586">
    <property type="entry name" value="ABC_trans_aux"/>
</dbReference>
<dbReference type="Gene3D" id="3.40.50.10610">
    <property type="entry name" value="ABC-type transport auxiliary lipoprotein component"/>
    <property type="match status" value="1"/>
</dbReference>
<dbReference type="EMBL" id="JBHSMZ010000026">
    <property type="protein sequence ID" value="MFC5551840.1"/>
    <property type="molecule type" value="Genomic_DNA"/>
</dbReference>
<dbReference type="SUPFAM" id="SSF159594">
    <property type="entry name" value="XCC0632-like"/>
    <property type="match status" value="1"/>
</dbReference>